<dbReference type="EMBL" id="SACN01000004">
    <property type="protein sequence ID" value="RVT89899.1"/>
    <property type="molecule type" value="Genomic_DNA"/>
</dbReference>
<organism evidence="4 5">
    <name type="scientific">Sphingomonas crocodyli</name>
    <dbReference type="NCBI Taxonomy" id="1979270"/>
    <lineage>
        <taxon>Bacteria</taxon>
        <taxon>Pseudomonadati</taxon>
        <taxon>Pseudomonadota</taxon>
        <taxon>Alphaproteobacteria</taxon>
        <taxon>Sphingomonadales</taxon>
        <taxon>Sphingomonadaceae</taxon>
        <taxon>Sphingomonas</taxon>
    </lineage>
</organism>
<evidence type="ECO:0000259" key="2">
    <source>
        <dbReference type="Pfam" id="PF02563"/>
    </source>
</evidence>
<sequence>MASAGGSVAAAQAAASGELKGTSGYRLGAGDKVKITVYNEDMLSGQYEISGSGIMSLPLIGEVPVAGRSVPEVIAYLTKTLKDGGYMLNPSVSMEVMNYRPFYVLGEIKDPGKYAYVSDMNVLNAVALAGGYTYRAKKDKALIIRASDPEKKEQVAKPGDQVMPGDIIRIPERFF</sequence>
<evidence type="ECO:0000313" key="5">
    <source>
        <dbReference type="Proteomes" id="UP000282971"/>
    </source>
</evidence>
<accession>A0A437LWZ9</accession>
<gene>
    <name evidence="4" type="ORF">EOD43_20045</name>
</gene>
<keyword evidence="5" id="KW-1185">Reference proteome</keyword>
<proteinExistence type="predicted"/>
<dbReference type="PANTHER" id="PTHR33619:SF3">
    <property type="entry name" value="POLYSACCHARIDE EXPORT PROTEIN GFCE-RELATED"/>
    <property type="match status" value="1"/>
</dbReference>
<dbReference type="PANTHER" id="PTHR33619">
    <property type="entry name" value="POLYSACCHARIDE EXPORT PROTEIN GFCE-RELATED"/>
    <property type="match status" value="1"/>
</dbReference>
<feature type="domain" description="Soluble ligand binding" evidence="3">
    <location>
        <begin position="102"/>
        <end position="146"/>
    </location>
</feature>
<comment type="caution">
    <text evidence="4">The sequence shown here is derived from an EMBL/GenBank/DDBJ whole genome shotgun (WGS) entry which is preliminary data.</text>
</comment>
<dbReference type="GO" id="GO:0015159">
    <property type="term" value="F:polysaccharide transmembrane transporter activity"/>
    <property type="evidence" value="ECO:0007669"/>
    <property type="project" value="InterPro"/>
</dbReference>
<protein>
    <submittedName>
        <fullName evidence="4">Polysaccharide export protein</fullName>
    </submittedName>
</protein>
<dbReference type="InterPro" id="IPR049712">
    <property type="entry name" value="Poly_export"/>
</dbReference>
<dbReference type="AlphaFoldDB" id="A0A437LWZ9"/>
<name>A0A437LWZ9_9SPHN</name>
<dbReference type="Proteomes" id="UP000282971">
    <property type="component" value="Unassembled WGS sequence"/>
</dbReference>
<evidence type="ECO:0000259" key="3">
    <source>
        <dbReference type="Pfam" id="PF10531"/>
    </source>
</evidence>
<evidence type="ECO:0000313" key="4">
    <source>
        <dbReference type="EMBL" id="RVT89899.1"/>
    </source>
</evidence>
<dbReference type="Pfam" id="PF10531">
    <property type="entry name" value="SLBB"/>
    <property type="match status" value="1"/>
</dbReference>
<dbReference type="Pfam" id="PF02563">
    <property type="entry name" value="Poly_export"/>
    <property type="match status" value="1"/>
</dbReference>
<evidence type="ECO:0000256" key="1">
    <source>
        <dbReference type="ARBA" id="ARBA00022729"/>
    </source>
</evidence>
<reference evidence="4 5" key="1">
    <citation type="submission" date="2019-01" db="EMBL/GenBank/DDBJ databases">
        <authorList>
            <person name="Chen W.-M."/>
        </authorList>
    </citation>
    <scope>NUCLEOTIDE SEQUENCE [LARGE SCALE GENOMIC DNA]</scope>
    <source>
        <strain evidence="4 5">CCP-7</strain>
    </source>
</reference>
<dbReference type="OrthoDB" id="197007at2"/>
<dbReference type="InterPro" id="IPR003715">
    <property type="entry name" value="Poly_export_N"/>
</dbReference>
<feature type="domain" description="Polysaccharide export protein N-terminal" evidence="2">
    <location>
        <begin position="22"/>
        <end position="96"/>
    </location>
</feature>
<keyword evidence="1" id="KW-0732">Signal</keyword>
<dbReference type="InterPro" id="IPR019554">
    <property type="entry name" value="Soluble_ligand-bd"/>
</dbReference>
<dbReference type="Gene3D" id="3.10.560.10">
    <property type="entry name" value="Outer membrane lipoprotein wza domain like"/>
    <property type="match status" value="1"/>
</dbReference>